<evidence type="ECO:0000256" key="14">
    <source>
        <dbReference type="SAM" id="SignalP"/>
    </source>
</evidence>
<dbReference type="GO" id="GO:0004672">
    <property type="term" value="F:protein kinase activity"/>
    <property type="evidence" value="ECO:0007669"/>
    <property type="project" value="InterPro"/>
</dbReference>
<dbReference type="InterPro" id="IPR008271">
    <property type="entry name" value="Ser/Thr_kinase_AS"/>
</dbReference>
<feature type="compositionally biased region" description="Basic and acidic residues" evidence="13">
    <location>
        <begin position="2371"/>
        <end position="2380"/>
    </location>
</feature>
<gene>
    <name evidence="15" type="primary">WBGene00092356</name>
</gene>
<dbReference type="InterPro" id="IPR032403">
    <property type="entry name" value="Exo84_C"/>
</dbReference>
<dbReference type="FunFam" id="2.30.29.30:FF:000524">
    <property type="entry name" value="EXOCyst component"/>
    <property type="match status" value="1"/>
</dbReference>
<dbReference type="PROSITE" id="PS50249">
    <property type="entry name" value="MPN"/>
    <property type="match status" value="1"/>
</dbReference>
<dbReference type="Gene3D" id="3.40.140.10">
    <property type="entry name" value="Cytidine Deaminase, domain 2"/>
    <property type="match status" value="1"/>
</dbReference>
<dbReference type="GO" id="GO:0048471">
    <property type="term" value="C:perinuclear region of cytoplasm"/>
    <property type="evidence" value="ECO:0007669"/>
    <property type="project" value="UniProtKB-SubCell"/>
</dbReference>
<evidence type="ECO:0000256" key="5">
    <source>
        <dbReference type="ARBA" id="ARBA00022490"/>
    </source>
</evidence>
<evidence type="ECO:0000256" key="9">
    <source>
        <dbReference type="ARBA" id="ARBA00022741"/>
    </source>
</evidence>
<evidence type="ECO:0000256" key="7">
    <source>
        <dbReference type="ARBA" id="ARBA00022614"/>
    </source>
</evidence>
<dbReference type="Pfam" id="PF08700">
    <property type="entry name" value="VPS51_Exo84_N"/>
    <property type="match status" value="1"/>
</dbReference>
<dbReference type="InterPro" id="IPR037518">
    <property type="entry name" value="MPN"/>
</dbReference>
<dbReference type="GO" id="GO:0005737">
    <property type="term" value="C:cytoplasm"/>
    <property type="evidence" value="ECO:0000318"/>
    <property type="project" value="GO_Central"/>
</dbReference>
<feature type="compositionally biased region" description="Polar residues" evidence="13">
    <location>
        <begin position="2250"/>
        <end position="2262"/>
    </location>
</feature>
<feature type="signal peptide" evidence="14">
    <location>
        <begin position="1"/>
        <end position="18"/>
    </location>
</feature>
<dbReference type="SMART" id="SM00369">
    <property type="entry name" value="LRR_TYP"/>
    <property type="match status" value="5"/>
</dbReference>
<dbReference type="FunFam" id="3.40.140.10:FF:000087">
    <property type="entry name" value="Eukaryotic translation initiation factor 3 subunit H"/>
    <property type="match status" value="1"/>
</dbReference>
<reference evidence="15" key="2">
    <citation type="submission" date="2022-06" db="UniProtKB">
        <authorList>
            <consortium name="EnsemblMetazoa"/>
        </authorList>
    </citation>
    <scope>IDENTIFICATION</scope>
    <source>
        <strain evidence="15">PS312</strain>
    </source>
</reference>
<dbReference type="PANTHER" id="PTHR12169">
    <property type="entry name" value="ATPASE N2B"/>
    <property type="match status" value="1"/>
</dbReference>
<dbReference type="InterPro" id="IPR032675">
    <property type="entry name" value="LRR_dom_sf"/>
</dbReference>
<dbReference type="SUPFAM" id="SSF52058">
    <property type="entry name" value="L domain-like"/>
    <property type="match status" value="1"/>
</dbReference>
<evidence type="ECO:0000256" key="13">
    <source>
        <dbReference type="SAM" id="MobiDB-lite"/>
    </source>
</evidence>
<dbReference type="Pfam" id="PF00069">
    <property type="entry name" value="Pkinase"/>
    <property type="match status" value="1"/>
</dbReference>
<dbReference type="GO" id="GO:0005524">
    <property type="term" value="F:ATP binding"/>
    <property type="evidence" value="ECO:0007669"/>
    <property type="project" value="UniProtKB-KW"/>
</dbReference>
<dbReference type="PROSITE" id="PS00108">
    <property type="entry name" value="PROTEIN_KINASE_ST"/>
    <property type="match status" value="1"/>
</dbReference>
<dbReference type="InterPro" id="IPR045810">
    <property type="entry name" value="eIF3h_C"/>
</dbReference>
<dbReference type="SMART" id="SM00233">
    <property type="entry name" value="PH"/>
    <property type="match status" value="1"/>
</dbReference>
<dbReference type="NCBIfam" id="NF040713">
    <property type="entry name" value="ZapE"/>
    <property type="match status" value="1"/>
</dbReference>
<evidence type="ECO:0000256" key="4">
    <source>
        <dbReference type="ARBA" id="ARBA00010322"/>
    </source>
</evidence>
<comment type="subcellular location">
    <subcellularLocation>
        <location evidence="3">Cell projection</location>
        <location evidence="3">Growth cone</location>
    </subcellularLocation>
    <subcellularLocation>
        <location evidence="2">Cytoplasm</location>
        <location evidence="2">Perinuclear region</location>
    </subcellularLocation>
</comment>
<name>A0A2A6CCD3_PRIPA</name>
<feature type="region of interest" description="Disordered" evidence="13">
    <location>
        <begin position="604"/>
        <end position="639"/>
    </location>
</feature>
<keyword evidence="9" id="KW-0547">Nucleotide-binding</keyword>
<evidence type="ECO:0000256" key="8">
    <source>
        <dbReference type="ARBA" id="ARBA00022737"/>
    </source>
</evidence>
<comment type="subunit">
    <text evidence="12">Component of the eukaryotic translation initiation factor 3 (eIF-3) complex.</text>
</comment>
<proteinExistence type="inferred from homology"/>
<comment type="similarity">
    <text evidence="4">Belongs to the AFG1 ATPase family.</text>
</comment>
<dbReference type="CDD" id="cd08065">
    <property type="entry name" value="MPN_eIF3h"/>
    <property type="match status" value="1"/>
</dbReference>
<dbReference type="InterPro" id="IPR000555">
    <property type="entry name" value="JAMM/MPN+_dom"/>
</dbReference>
<evidence type="ECO:0000256" key="1">
    <source>
        <dbReference type="ARBA" id="ARBA00002660"/>
    </source>
</evidence>
<dbReference type="Proteomes" id="UP000005239">
    <property type="component" value="Unassembled WGS sequence"/>
</dbReference>
<feature type="region of interest" description="Disordered" evidence="13">
    <location>
        <begin position="2371"/>
        <end position="2469"/>
    </location>
</feature>
<dbReference type="InterPro" id="IPR001611">
    <property type="entry name" value="Leu-rich_rpt"/>
</dbReference>
<comment type="function">
    <text evidence="1">Component of the exocyst complex involved in the docking of exocytic vesicles with fusion sites on the plasma membrane.</text>
</comment>
<organism evidence="15 16">
    <name type="scientific">Pristionchus pacificus</name>
    <name type="common">Parasitic nematode worm</name>
    <dbReference type="NCBI Taxonomy" id="54126"/>
    <lineage>
        <taxon>Eukaryota</taxon>
        <taxon>Metazoa</taxon>
        <taxon>Ecdysozoa</taxon>
        <taxon>Nematoda</taxon>
        <taxon>Chromadorea</taxon>
        <taxon>Rhabditida</taxon>
        <taxon>Rhabditina</taxon>
        <taxon>Diplogasteromorpha</taxon>
        <taxon>Diplogasteroidea</taxon>
        <taxon>Neodiplogasteridae</taxon>
        <taxon>Pristionchus</taxon>
    </lineage>
</organism>
<accession>A0A2A6CCD3</accession>
<feature type="compositionally biased region" description="Basic and acidic residues" evidence="13">
    <location>
        <begin position="2445"/>
        <end position="2462"/>
    </location>
</feature>
<dbReference type="Gene3D" id="3.40.50.300">
    <property type="entry name" value="P-loop containing nucleotide triphosphate hydrolases"/>
    <property type="match status" value="1"/>
</dbReference>
<dbReference type="InterPro" id="IPR005654">
    <property type="entry name" value="ATPase_AFG1-like"/>
</dbReference>
<dbReference type="EnsemblMetazoa" id="PPA02802.1">
    <property type="protein sequence ID" value="PPA02802.1"/>
    <property type="gene ID" value="WBGene00092356"/>
</dbReference>
<dbReference type="SUPFAM" id="SSF52540">
    <property type="entry name" value="P-loop containing nucleoside triphosphate hydrolases"/>
    <property type="match status" value="1"/>
</dbReference>
<dbReference type="InterPro" id="IPR027417">
    <property type="entry name" value="P-loop_NTPase"/>
</dbReference>
<dbReference type="Pfam" id="PF13855">
    <property type="entry name" value="LRR_8"/>
    <property type="match status" value="2"/>
</dbReference>
<dbReference type="GO" id="GO:0033290">
    <property type="term" value="C:eukaryotic 48S preinitiation complex"/>
    <property type="evidence" value="ECO:0007669"/>
    <property type="project" value="UniProtKB-UniRule"/>
</dbReference>
<feature type="compositionally biased region" description="Polar residues" evidence="13">
    <location>
        <begin position="2433"/>
        <end position="2444"/>
    </location>
</feature>
<dbReference type="InterPro" id="IPR001849">
    <property type="entry name" value="PH_domain"/>
</dbReference>
<feature type="compositionally biased region" description="Polar residues" evidence="13">
    <location>
        <begin position="628"/>
        <end position="639"/>
    </location>
</feature>
<keyword evidence="10" id="KW-0067">ATP-binding</keyword>
<comment type="similarity">
    <text evidence="12">Belongs to the eIF-3 subunit H family.</text>
</comment>
<dbReference type="GO" id="GO:0001732">
    <property type="term" value="P:formation of cytoplasmic translation initiation complex"/>
    <property type="evidence" value="ECO:0007669"/>
    <property type="project" value="UniProtKB-UniRule"/>
</dbReference>
<keyword evidence="6 12" id="KW-0396">Initiation factor</keyword>
<keyword evidence="16" id="KW-1185">Reference proteome</keyword>
<sequence length="2824" mass="317781">MLAHRLIILCTACTLSSSVPPPHRVSPNKGTVPARTVVAAPTTKTTVLHTTQSPAKPRNTERACRPIHSQAHGVNLVCCGGNDTLTESCEFSHQCTLHETCSCSLLLTSKLNCTLNTNQPPYQWRDHSQSDGSLHCDRPNLPGNDSRTPYTVRVEQWEDNTTTPFLLSLCSLNVTTLTILDKGDFLSIWDLTKCLPRLKVLEISLATMARLDIYQLFRSLRWLETLRITNVDFDFWHSVSPWIASISYIHIENSSLRELPKWLAQAKELKRIFIQGTRVHSIDAIAEITTLQSAKLTKNEIGDLKKIEFSSSQLFDIDLSFNKISSISSTTFSDCSELRVLDLSNNPLKSLPGLKMINDNFKNAYIAGVFDSNTKLKWLKLDHTKIEILLPEHLNGLSQLRTLSISHTPLRTINAHSFVPLKSLRVLNLNACNLTEIPSAVTHLCQLTHLNLAENLFRNTLSLPSDVMVHLSSLSQLSLEGNPLKEFPPGLLLLSSLNTRLVRDTIRTLTMLPVWSAEPCTPFYFNMHLENSSVALRNLVMPWSNKRMTDGGLGHCRVQYEALIASTDVYFEIEKSSGCSVSRRLRSNSEECVTPVPVNHYYTSPATTVPRKSRNGPGRPHPLHRTRSPVTASRQNDNTTQCPVVVDSSHLPLLYLSVALNAFFVTTCSVFLCLCCAAKYLLAVVGRDMSDATEHGNDVLLRNNDIKVRTIDGCGCVGEENCIVQQIDALQLEMITEGRRSSTVPDEDDTLQSENFDPSNYINDRLKNVRMGDEARKLQSIRTELAGINQASSEMLRNNVFQNFEQFIDAAKEISHVEQEVYQLSALLTEQRSLIESLMQMTTDDKASVHTASSSSTFNSAANTTQLLLTKIDGIAPILNSMKANEKVVLHSEVTLLDPDTKQRRQRSYLVLLPDRLLVAAQSQPGKFSFESTFNLNSIAAVNVKDRESGGGDSAGLVLKLLVFPDQRYYRCDTVRLKQQWLDEIETAKRAQLREGGLQRQATIRGRRRTVKEVAGRSEIRDSMIEEEPETDEATLAWLAEVPAELDVCLAHKDLDQACIYVDRLLTICVEAVDLIREWKEYRGKDAAVDTQMVLRENQVVKLLSDSVRLPAGAHGGPKAMTRARTLLASLGRGTYAVDLYLQRRSTMLRNAYKDVTVTEEPLTHVRALCALYSTAAADILNDFGTEPAHFCQVLQFCSKEMSTLLTLVRKHVIEVVPTMKILSRTWTILSKVCDDMTAFGAQLTFEMHRLLSPAVAEALEDNFARLIHTFRLRMEEERWRGTTVESEAALARLCEEFSDLDLRIDWAISGPTSLHISNHVLEASRQAYYLAADLAELRSSPLGMQCDDYIQQVWTELLSCLTGVDQAPESHAYSTNFILTQVLPSCQGRYYDEGEEPLTRLLEDQFEELLQFVIPSKGEEEDEDESTVSAGKFEENAQQLKACEALDRLRHEVIDHEKNHAVLQKSFFDFFKKPEKIVSPRGLYIFGAVGGGKTMLMDLFYHSVPIKRKDRVHFHSFMIDFHKRMHEFKMSGKVSDPVPVIADNIIEKSQLLCFDEFQVTDIADAMILKRFFTLLFDRGLIMVATSNRHPSQLYKNGLQRHQFVPFIHSLEERCSVLNLESGKDFRRVGQDNSTVFIVKKNEENTDNKLNNIFKSLISQETDTVRSRQLDVLGRTLTVSKSCGRVADLSYQELCQVPRGAMDYIILSQVFDTIMVRDIPIFNELNLGEARRFITMIDTFYDHKVRLICSAATSAEDLFQMSGKSELTDSERQLMDDLSSSASATETLNVLSGKEEVFAFDRTISRLFEIHLPYYSTLPSCLYCNTHLTYFDFNSINSVPKMTTSMERELEALGRFRMGKIIGGKWKIVQKLDEGGFGSVYKVQSTKDSKIFGALKIELSRPDEANHLKLETEVMKDLHAEGFRAHIPTLYRSGKKKTYCYMIISLLGENLKRLKVRDMFLPYPATTVFLTGEALLEGDASAHAHTCRHTGTVRDQGVCGCGRRLPIVVQTMHDRGYVHRDIKPGNFVLGYHSLPPVARFVYIIDFGLARAFAYPPPKGAPAGSRWLSRRARATLDFKGTWRFASPAMHEEKEQGRKDDIWSFLYMLIDLYCELPWGDQDDKKTVEVKKLNISDNDLMTRMPDEFKFIPKHLRSLDVYQRPDYYRIFLALDKVRAKSQFASFDDAYEWELRDSAQANKSAMRKLQPPPGYTHADGFFNWDPLLICGAPSAIDELEIKERFRRAAREASLGTRTGGEQSSDNFEGTEKREGRSPSFHKDAKSVQKSATSTAKLTGAKGSGKSGSRTRIGKSNGASPNPSSRKKRSTSEDSADFIPSCYMNVDIPKHYLIDGKDDQKEIQKGVVKVDWGRMADGKGTCEKMPTHSGEPFSKDSKENMPLSAEKLPPPNEGIRSAEPIRDAHGPPVSRQNDRKTQSGRVPNNRTSSKNSHEDKRGIVKAMPFKDNRKTKKRSTMMANISAPNVNYVQIDSLVVMKIVKHVDSELYAGMSEVAGEACQGLLTGLVAVEDGRLEITNCFPTARAEPMLESDDGANQANQQHEETKQAEMIDMLRKFRNMNIDYELVGFYQAHPFSACFNQEMAESLFDYQSSVTDGVVLIYDPVKTRQGQLSFTAYRLSIPALTLFHKGDWTPESVKAAGITFETMFEELPVVIKNSHLVNVMVAELSLAPSLRTNEKLGAHLELGTKRSLEKCVRSMMVNIDEMNKSIQAFSKYQMDRQKHDANVNAQMQKREIENEQRRARGEPALSMDDIRKMKGPILGTRNGMLDGLLTSLDIQSLCDFATKVTGENVAKLFLAEGLAELKASKA</sequence>
<dbReference type="InterPro" id="IPR003591">
    <property type="entry name" value="Leu-rich_rpt_typical-subtyp"/>
</dbReference>
<evidence type="ECO:0000256" key="6">
    <source>
        <dbReference type="ARBA" id="ARBA00022540"/>
    </source>
</evidence>
<keyword evidence="11 12" id="KW-0648">Protein biosynthesis</keyword>
<dbReference type="InterPro" id="IPR011009">
    <property type="entry name" value="Kinase-like_dom_sf"/>
</dbReference>
<feature type="compositionally biased region" description="Basic and acidic residues" evidence="13">
    <location>
        <begin position="2264"/>
        <end position="2281"/>
    </location>
</feature>
<dbReference type="GO" id="GO:0016887">
    <property type="term" value="F:ATP hydrolysis activity"/>
    <property type="evidence" value="ECO:0000318"/>
    <property type="project" value="GO_Central"/>
</dbReference>
<feature type="chain" id="PRO_5043343797" description="Eukaryotic translation initiation factor 3 subunit H" evidence="14">
    <location>
        <begin position="19"/>
        <end position="2824"/>
    </location>
</feature>
<dbReference type="GO" id="GO:0005852">
    <property type="term" value="C:eukaryotic translation initiation factor 3 complex"/>
    <property type="evidence" value="ECO:0007669"/>
    <property type="project" value="UniProtKB-UniRule"/>
</dbReference>
<dbReference type="GO" id="GO:0005739">
    <property type="term" value="C:mitochondrion"/>
    <property type="evidence" value="ECO:0000318"/>
    <property type="project" value="GO_Central"/>
</dbReference>
<evidence type="ECO:0000256" key="10">
    <source>
        <dbReference type="ARBA" id="ARBA00022840"/>
    </source>
</evidence>
<dbReference type="InterPro" id="IPR011993">
    <property type="entry name" value="PH-like_dom_sf"/>
</dbReference>
<dbReference type="Gene3D" id="1.10.510.10">
    <property type="entry name" value="Transferase(Phosphotransferase) domain 1"/>
    <property type="match status" value="1"/>
</dbReference>
<dbReference type="PROSITE" id="PS50011">
    <property type="entry name" value="PROTEIN_KINASE_DOM"/>
    <property type="match status" value="1"/>
</dbReference>
<dbReference type="SUPFAM" id="SSF50729">
    <property type="entry name" value="PH domain-like"/>
    <property type="match status" value="1"/>
</dbReference>
<accession>A0A8R1Y651</accession>
<dbReference type="SMART" id="SM00232">
    <property type="entry name" value="JAB_MPN"/>
    <property type="match status" value="1"/>
</dbReference>
<keyword evidence="7" id="KW-0433">Leucine-rich repeat</keyword>
<feature type="compositionally biased region" description="Polar residues" evidence="13">
    <location>
        <begin position="2282"/>
        <end position="2291"/>
    </location>
</feature>
<dbReference type="GO" id="GO:0009966">
    <property type="term" value="P:regulation of signal transduction"/>
    <property type="evidence" value="ECO:0007669"/>
    <property type="project" value="UniProtKB-ARBA"/>
</dbReference>
<dbReference type="Pfam" id="PF19445">
    <property type="entry name" value="eIF3h_C"/>
    <property type="match status" value="1"/>
</dbReference>
<dbReference type="SUPFAM" id="SSF74788">
    <property type="entry name" value="Cullin repeat-like"/>
    <property type="match status" value="1"/>
</dbReference>
<dbReference type="PANTHER" id="PTHR12169:SF6">
    <property type="entry name" value="AFG1-LIKE ATPASE"/>
    <property type="match status" value="1"/>
</dbReference>
<comment type="function">
    <text evidence="12">Component of the eukaryotic translation initiation factor 3 (eIF-3) complex, which is involved in protein synthesis of a specialized repertoire of mRNAs and, together with other initiation factors, stimulates binding of mRNA and methionyl-tRNAi to the 40S ribosome. The eIF-3 complex specifically targets and initiates translation of a subset of mRNAs involved in cell proliferation.</text>
</comment>
<protein>
    <recommendedName>
        <fullName evidence="12">Eukaryotic translation initiation factor 3 subunit H</fullName>
        <shortName evidence="12">eIF3h</shortName>
    </recommendedName>
</protein>
<feature type="region of interest" description="Disordered" evidence="13">
    <location>
        <begin position="2246"/>
        <end position="2330"/>
    </location>
</feature>
<dbReference type="GO" id="GO:0030426">
    <property type="term" value="C:growth cone"/>
    <property type="evidence" value="ECO:0007669"/>
    <property type="project" value="UniProtKB-SubCell"/>
</dbReference>
<evidence type="ECO:0000256" key="11">
    <source>
        <dbReference type="ARBA" id="ARBA00022917"/>
    </source>
</evidence>
<evidence type="ECO:0000256" key="2">
    <source>
        <dbReference type="ARBA" id="ARBA00004556"/>
    </source>
</evidence>
<dbReference type="InterPro" id="IPR042561">
    <property type="entry name" value="Exo84_C_1"/>
</dbReference>
<dbReference type="SUPFAM" id="SSF56112">
    <property type="entry name" value="Protein kinase-like (PK-like)"/>
    <property type="match status" value="1"/>
</dbReference>
<evidence type="ECO:0000313" key="16">
    <source>
        <dbReference type="Proteomes" id="UP000005239"/>
    </source>
</evidence>
<dbReference type="Pfam" id="PF01398">
    <property type="entry name" value="JAB"/>
    <property type="match status" value="1"/>
</dbReference>
<dbReference type="Gene3D" id="2.30.29.30">
    <property type="entry name" value="Pleckstrin-homology domain (PH domain)/Phosphotyrosine-binding domain (PTB)"/>
    <property type="match status" value="1"/>
</dbReference>
<dbReference type="Gene3D" id="1.20.58.1210">
    <property type="entry name" value="Exo84p, N-terminal helical domain"/>
    <property type="match status" value="1"/>
</dbReference>
<dbReference type="Pfam" id="PF03969">
    <property type="entry name" value="AFG1_ATPase"/>
    <property type="match status" value="1"/>
</dbReference>
<dbReference type="Pfam" id="PF16528">
    <property type="entry name" value="Exo84_C"/>
    <property type="match status" value="1"/>
</dbReference>
<dbReference type="HAMAP" id="MF_03007">
    <property type="entry name" value="eIF3h"/>
    <property type="match status" value="1"/>
</dbReference>
<reference evidence="16" key="1">
    <citation type="journal article" date="2008" name="Nat. Genet.">
        <title>The Pristionchus pacificus genome provides a unique perspective on nematode lifestyle and parasitism.</title>
        <authorList>
            <person name="Dieterich C."/>
            <person name="Clifton S.W."/>
            <person name="Schuster L.N."/>
            <person name="Chinwalla A."/>
            <person name="Delehaunty K."/>
            <person name="Dinkelacker I."/>
            <person name="Fulton L."/>
            <person name="Fulton R."/>
            <person name="Godfrey J."/>
            <person name="Minx P."/>
            <person name="Mitreva M."/>
            <person name="Roeseler W."/>
            <person name="Tian H."/>
            <person name="Witte H."/>
            <person name="Yang S.P."/>
            <person name="Wilson R.K."/>
            <person name="Sommer R.J."/>
        </authorList>
    </citation>
    <scope>NUCLEOTIDE SEQUENCE [LARGE SCALE GENOMIC DNA]</scope>
    <source>
        <strain evidence="16">PS312</strain>
    </source>
</reference>
<dbReference type="PROSITE" id="PS51450">
    <property type="entry name" value="LRR"/>
    <property type="match status" value="1"/>
</dbReference>
<dbReference type="InterPro" id="IPR027524">
    <property type="entry name" value="eIF3h"/>
</dbReference>
<keyword evidence="8" id="KW-0677">Repeat</keyword>
<dbReference type="Gene3D" id="3.80.10.10">
    <property type="entry name" value="Ribonuclease Inhibitor"/>
    <property type="match status" value="2"/>
</dbReference>
<evidence type="ECO:0000256" key="12">
    <source>
        <dbReference type="HAMAP-Rule" id="MF_03007"/>
    </source>
</evidence>
<dbReference type="SMART" id="SM00220">
    <property type="entry name" value="S_TKc"/>
    <property type="match status" value="1"/>
</dbReference>
<evidence type="ECO:0000256" key="3">
    <source>
        <dbReference type="ARBA" id="ARBA00004624"/>
    </source>
</evidence>
<keyword evidence="14" id="KW-0732">Signal</keyword>
<dbReference type="InterPro" id="IPR000719">
    <property type="entry name" value="Prot_kinase_dom"/>
</dbReference>
<keyword evidence="5 12" id="KW-0963">Cytoplasm</keyword>
<dbReference type="GO" id="GO:0008237">
    <property type="term" value="F:metallopeptidase activity"/>
    <property type="evidence" value="ECO:0007669"/>
    <property type="project" value="InterPro"/>
</dbReference>
<dbReference type="GO" id="GO:0016282">
    <property type="term" value="C:eukaryotic 43S preinitiation complex"/>
    <property type="evidence" value="ECO:0007669"/>
    <property type="project" value="UniProtKB-UniRule"/>
</dbReference>
<dbReference type="InterPro" id="IPR016159">
    <property type="entry name" value="Cullin_repeat-like_dom_sf"/>
</dbReference>
<evidence type="ECO:0000313" key="15">
    <source>
        <dbReference type="EnsemblMetazoa" id="PPA02802.1"/>
    </source>
</evidence>
<dbReference type="GO" id="GO:0003743">
    <property type="term" value="F:translation initiation factor activity"/>
    <property type="evidence" value="ECO:0007669"/>
    <property type="project" value="UniProtKB-UniRule"/>
</dbReference>